<dbReference type="OrthoDB" id="1705903at2"/>
<evidence type="ECO:0000256" key="5">
    <source>
        <dbReference type="ARBA" id="ARBA00023136"/>
    </source>
</evidence>
<protein>
    <submittedName>
        <fullName evidence="8">ABC transporter permease</fullName>
    </submittedName>
</protein>
<keyword evidence="2 6" id="KW-1003">Cell membrane</keyword>
<keyword evidence="4 6" id="KW-1133">Transmembrane helix</keyword>
<name>A0A1D2L970_BROTH</name>
<dbReference type="PANTHER" id="PTHR46795:SF3">
    <property type="entry name" value="ABC TRANSPORTER PERMEASE"/>
    <property type="match status" value="1"/>
</dbReference>
<feature type="transmembrane region" description="Helical" evidence="6">
    <location>
        <begin position="479"/>
        <end position="504"/>
    </location>
</feature>
<comment type="subcellular location">
    <subcellularLocation>
        <location evidence="1 6">Cell membrane</location>
        <topology evidence="1 6">Multi-pass membrane protein</topology>
    </subcellularLocation>
</comment>
<proteinExistence type="inferred from homology"/>
<dbReference type="PANTHER" id="PTHR46795">
    <property type="entry name" value="ABC TRANSPORTER PERMEASE-RELATED-RELATED"/>
    <property type="match status" value="1"/>
</dbReference>
<dbReference type="GO" id="GO:0005886">
    <property type="term" value="C:plasma membrane"/>
    <property type="evidence" value="ECO:0007669"/>
    <property type="project" value="UniProtKB-SubCell"/>
</dbReference>
<dbReference type="KEGG" id="bths:CNY62_04505"/>
<dbReference type="InterPro" id="IPR027022">
    <property type="entry name" value="ABC_permease_BceB-typ"/>
</dbReference>
<dbReference type="InterPro" id="IPR003838">
    <property type="entry name" value="ABC3_permease_C"/>
</dbReference>
<keyword evidence="9" id="KW-1185">Reference proteome</keyword>
<evidence type="ECO:0000256" key="2">
    <source>
        <dbReference type="ARBA" id="ARBA00022475"/>
    </source>
</evidence>
<evidence type="ECO:0000313" key="8">
    <source>
        <dbReference type="EMBL" id="ATF25711.1"/>
    </source>
</evidence>
<evidence type="ECO:0000256" key="4">
    <source>
        <dbReference type="ARBA" id="ARBA00022989"/>
    </source>
</evidence>
<feature type="transmembrane region" description="Helical" evidence="6">
    <location>
        <begin position="147"/>
        <end position="173"/>
    </location>
</feature>
<comment type="similarity">
    <text evidence="6">Belongs to the ABC-4 integral membrane protein family.</text>
</comment>
<evidence type="ECO:0000256" key="1">
    <source>
        <dbReference type="ARBA" id="ARBA00004651"/>
    </source>
</evidence>
<feature type="transmembrane region" description="Helical" evidence="6">
    <location>
        <begin position="54"/>
        <end position="82"/>
    </location>
</feature>
<dbReference type="GO" id="GO:0055085">
    <property type="term" value="P:transmembrane transport"/>
    <property type="evidence" value="ECO:0007669"/>
    <property type="project" value="UniProtKB-UniRule"/>
</dbReference>
<feature type="transmembrane region" description="Helical" evidence="6">
    <location>
        <begin position="284"/>
        <end position="305"/>
    </location>
</feature>
<dbReference type="RefSeq" id="WP_069126023.1">
    <property type="nucleotide sequence ID" value="NZ_CP023483.1"/>
</dbReference>
<sequence>MLLKLSLSGMKSKRKEYIILFMGLIMSIAIFYMFETLAIDKSFLEGSTPYEFMGIVFHAGTVLLAIITVVYILYANAFLLTLRQKEYGMYMMLGAKKNKIAQFMFIETIVIAAITLVVGILIGTGLAKGVSTLLMSRLGLEGGNFEALYPQSLLITVLFFIVLFVIAGIINVIKLTRLTVLQLLNGTETSERVVISTSKKVIEGLLAIILLAIGYYCMIDLKKLQVAGMFIALVTISLGTYFFFKTLLPLLIVRLQKTPHFNDRNINRFTLAQLRFRVSDLTKVLSLVTMLIALAVGSMAVALVFNNNMLEASSATTAYDSIIKNPTVAEKNILAKMDTTEKAIYRFKNKGEISYFLQSDLEKTPLNYSKYDENGAEVLKVKQKIKTNRSLYEDDSMSEWSNAISQLETEREVKIIAQRDFDKINSKTENVVTTVLKDFTANSKELAALDKITADRYPGKEIYSKYSAYNMMRGMFSGIIFMGLFLGFAFLAMMASCLMFKILVGAPSDIKRYDMLYKIGVKRKLLFKSLNYELVLIFIFPALLASVHVLVGMKMFEFFLSLNVYFKIWIPFAIFIVIYGIYYLITVSLYQNVVLPKKKGKSN</sequence>
<evidence type="ECO:0000259" key="7">
    <source>
        <dbReference type="Pfam" id="PF02687"/>
    </source>
</evidence>
<feature type="domain" description="ABC3 transporter permease C-terminal" evidence="7">
    <location>
        <begin position="62"/>
        <end position="178"/>
    </location>
</feature>
<keyword evidence="3 6" id="KW-0812">Transmembrane</keyword>
<dbReference type="InterPro" id="IPR052536">
    <property type="entry name" value="ABC-4_Integral_Memb_Prot"/>
</dbReference>
<keyword evidence="6" id="KW-0813">Transport</keyword>
<evidence type="ECO:0000256" key="3">
    <source>
        <dbReference type="ARBA" id="ARBA00022692"/>
    </source>
</evidence>
<feature type="transmembrane region" description="Helical" evidence="6">
    <location>
        <begin position="224"/>
        <end position="244"/>
    </location>
</feature>
<dbReference type="Proteomes" id="UP000243591">
    <property type="component" value="Chromosome"/>
</dbReference>
<evidence type="ECO:0000256" key="6">
    <source>
        <dbReference type="PIRNR" id="PIRNR018968"/>
    </source>
</evidence>
<dbReference type="AlphaFoldDB" id="A0A1D2L970"/>
<keyword evidence="5 6" id="KW-0472">Membrane</keyword>
<dbReference type="EMBL" id="CP023483">
    <property type="protein sequence ID" value="ATF25711.1"/>
    <property type="molecule type" value="Genomic_DNA"/>
</dbReference>
<accession>A0A1D2L970</accession>
<feature type="transmembrane region" description="Helical" evidence="6">
    <location>
        <begin position="201"/>
        <end position="218"/>
    </location>
</feature>
<gene>
    <name evidence="8" type="ORF">CNY62_04505</name>
</gene>
<feature type="transmembrane region" description="Helical" evidence="6">
    <location>
        <begin position="17"/>
        <end position="34"/>
    </location>
</feature>
<organism evidence="8 9">
    <name type="scientific">Brochothrix thermosphacta</name>
    <name type="common">Microbacterium thermosphactum</name>
    <dbReference type="NCBI Taxonomy" id="2756"/>
    <lineage>
        <taxon>Bacteria</taxon>
        <taxon>Bacillati</taxon>
        <taxon>Bacillota</taxon>
        <taxon>Bacilli</taxon>
        <taxon>Bacillales</taxon>
        <taxon>Listeriaceae</taxon>
        <taxon>Brochothrix</taxon>
    </lineage>
</organism>
<feature type="transmembrane region" description="Helical" evidence="6">
    <location>
        <begin position="103"/>
        <end position="127"/>
    </location>
</feature>
<dbReference type="PIRSF" id="PIRSF018968">
    <property type="entry name" value="ABC_permease_BceB"/>
    <property type="match status" value="1"/>
</dbReference>
<feature type="transmembrane region" description="Helical" evidence="6">
    <location>
        <begin position="568"/>
        <end position="590"/>
    </location>
</feature>
<evidence type="ECO:0000313" key="9">
    <source>
        <dbReference type="Proteomes" id="UP000243591"/>
    </source>
</evidence>
<dbReference type="Pfam" id="PF02687">
    <property type="entry name" value="FtsX"/>
    <property type="match status" value="1"/>
</dbReference>
<dbReference type="STRING" id="2756.BFR44_07360"/>
<feature type="transmembrane region" description="Helical" evidence="6">
    <location>
        <begin position="525"/>
        <end position="548"/>
    </location>
</feature>
<reference evidence="8 9" key="1">
    <citation type="submission" date="2017-09" db="EMBL/GenBank/DDBJ databases">
        <title>Complete Genome Sequences of Two Strains of the Meat Spoilage Bacterium Brochothrix thermosphacta Isolated from Ground Chicken.</title>
        <authorList>
            <person name="Paoli G.C."/>
            <person name="Wijey C."/>
            <person name="Chen C.-Y."/>
            <person name="Nguyen L."/>
            <person name="Yan X."/>
            <person name="Irwin P.L."/>
        </authorList>
    </citation>
    <scope>NUCLEOTIDE SEQUENCE [LARGE SCALE GENOMIC DNA]</scope>
    <source>
        <strain evidence="8 9">BI</strain>
    </source>
</reference>